<dbReference type="Gene3D" id="3.90.132.10">
    <property type="entry name" value="Leishmanolysin , domain 2"/>
    <property type="match status" value="1"/>
</dbReference>
<dbReference type="EMBL" id="JACHJQ010000006">
    <property type="protein sequence ID" value="MBB4909594.1"/>
    <property type="molecule type" value="Genomic_DNA"/>
</dbReference>
<dbReference type="SUPFAM" id="SSF55486">
    <property type="entry name" value="Metalloproteases ('zincins'), catalytic domain"/>
    <property type="match status" value="1"/>
</dbReference>
<dbReference type="GO" id="GO:0006508">
    <property type="term" value="P:proteolysis"/>
    <property type="evidence" value="ECO:0007669"/>
    <property type="project" value="UniProtKB-KW"/>
</dbReference>
<dbReference type="GO" id="GO:0007155">
    <property type="term" value="P:cell adhesion"/>
    <property type="evidence" value="ECO:0007669"/>
    <property type="project" value="InterPro"/>
</dbReference>
<evidence type="ECO:0000313" key="8">
    <source>
        <dbReference type="EMBL" id="MBB4909594.1"/>
    </source>
</evidence>
<keyword evidence="9" id="KW-1185">Reference proteome</keyword>
<evidence type="ECO:0000256" key="5">
    <source>
        <dbReference type="ARBA" id="ARBA00022833"/>
    </source>
</evidence>
<keyword evidence="6" id="KW-0482">Metalloprotease</keyword>
<protein>
    <recommendedName>
        <fullName evidence="10">Leishmanolysin</fullName>
    </recommendedName>
</protein>
<keyword evidence="4" id="KW-0378">Hydrolase</keyword>
<dbReference type="GO" id="GO:0004222">
    <property type="term" value="F:metalloendopeptidase activity"/>
    <property type="evidence" value="ECO:0007669"/>
    <property type="project" value="InterPro"/>
</dbReference>
<keyword evidence="3" id="KW-0479">Metal-binding</keyword>
<dbReference type="Proteomes" id="UP000520767">
    <property type="component" value="Unassembled WGS sequence"/>
</dbReference>
<dbReference type="GO" id="GO:0046872">
    <property type="term" value="F:metal ion binding"/>
    <property type="evidence" value="ECO:0007669"/>
    <property type="project" value="UniProtKB-KW"/>
</dbReference>
<dbReference type="GO" id="GO:0016020">
    <property type="term" value="C:membrane"/>
    <property type="evidence" value="ECO:0007669"/>
    <property type="project" value="InterPro"/>
</dbReference>
<dbReference type="Gene3D" id="3.40.390.10">
    <property type="entry name" value="Collagenase (Catalytic Domain)"/>
    <property type="match status" value="1"/>
</dbReference>
<evidence type="ECO:0000256" key="3">
    <source>
        <dbReference type="ARBA" id="ARBA00022723"/>
    </source>
</evidence>
<evidence type="ECO:0000256" key="6">
    <source>
        <dbReference type="ARBA" id="ARBA00023049"/>
    </source>
</evidence>
<sequence>MVDYLDTYVARADTVRAQELTGTTSPFTITVRFTGGLTRTQQDAFAAAADRWARVIVGDLPDVELDGEVIDDVLVLASGEDIDGEGNVLGMAGPTHIRAGGAPCRGEMRFDSADLAAMERDGILVDVITHEMGHVLGIGTLWADLVDGDGGADPRYTGRVAMVEYGRLTGSDPEQVPVENEGGDGSRDSHWRERVFRNELMSSAIGGMHNPISRLTVASLIDLGYQVDLDAAEPYTFPVPVEGAALTVRRLEGHFERPARRQVGERV</sequence>
<evidence type="ECO:0000313" key="9">
    <source>
        <dbReference type="Proteomes" id="UP000520767"/>
    </source>
</evidence>
<dbReference type="InterPro" id="IPR024079">
    <property type="entry name" value="MetalloPept_cat_dom_sf"/>
</dbReference>
<keyword evidence="2" id="KW-0645">Protease</keyword>
<evidence type="ECO:0000256" key="4">
    <source>
        <dbReference type="ARBA" id="ARBA00022801"/>
    </source>
</evidence>
<gene>
    <name evidence="8" type="ORF">FHR82_005852</name>
</gene>
<evidence type="ECO:0000256" key="1">
    <source>
        <dbReference type="ARBA" id="ARBA00001947"/>
    </source>
</evidence>
<feature type="region of interest" description="Disordered" evidence="7">
    <location>
        <begin position="170"/>
        <end position="189"/>
    </location>
</feature>
<comment type="cofactor">
    <cofactor evidence="1">
        <name>Zn(2+)</name>
        <dbReference type="ChEBI" id="CHEBI:29105"/>
    </cofactor>
</comment>
<dbReference type="AlphaFoldDB" id="A0A7W7Q9R0"/>
<comment type="caution">
    <text evidence="8">The sequence shown here is derived from an EMBL/GenBank/DDBJ whole genome shotgun (WGS) entry which is preliminary data.</text>
</comment>
<accession>A0A7W7Q9R0</accession>
<proteinExistence type="predicted"/>
<organism evidence="8 9">
    <name type="scientific">Actinophytocola algeriensis</name>
    <dbReference type="NCBI Taxonomy" id="1768010"/>
    <lineage>
        <taxon>Bacteria</taxon>
        <taxon>Bacillati</taxon>
        <taxon>Actinomycetota</taxon>
        <taxon>Actinomycetes</taxon>
        <taxon>Pseudonocardiales</taxon>
        <taxon>Pseudonocardiaceae</taxon>
    </lineage>
</organism>
<evidence type="ECO:0008006" key="10">
    <source>
        <dbReference type="Google" id="ProtNLM"/>
    </source>
</evidence>
<dbReference type="RefSeq" id="WP_184813687.1">
    <property type="nucleotide sequence ID" value="NZ_JACHJQ010000006.1"/>
</dbReference>
<dbReference type="InterPro" id="IPR001577">
    <property type="entry name" value="Peptidase_M8"/>
</dbReference>
<evidence type="ECO:0000256" key="2">
    <source>
        <dbReference type="ARBA" id="ARBA00022670"/>
    </source>
</evidence>
<reference evidence="8 9" key="1">
    <citation type="submission" date="2020-08" db="EMBL/GenBank/DDBJ databases">
        <title>Genomic Encyclopedia of Type Strains, Phase III (KMG-III): the genomes of soil and plant-associated and newly described type strains.</title>
        <authorList>
            <person name="Whitman W."/>
        </authorList>
    </citation>
    <scope>NUCLEOTIDE SEQUENCE [LARGE SCALE GENOMIC DNA]</scope>
    <source>
        <strain evidence="8 9">CECT 8960</strain>
    </source>
</reference>
<keyword evidence="5" id="KW-0862">Zinc</keyword>
<dbReference type="Pfam" id="PF01457">
    <property type="entry name" value="Peptidase_M8"/>
    <property type="match status" value="1"/>
</dbReference>
<name>A0A7W7Q9R0_9PSEU</name>
<evidence type="ECO:0000256" key="7">
    <source>
        <dbReference type="SAM" id="MobiDB-lite"/>
    </source>
</evidence>